<sequence length="138" mass="15151">MGWLDIIPLLQKVVPLLARGVPMLEVFVNSRGNAREEMRASFDQFTTQVRDDITSHNAELSDALAANTERLGHLSSDVARLRSITEAQATQITATKQQMNAMAAKMRLLVVLISILVVLCICLLVLYGSLIHLLGSHA</sequence>
<keyword evidence="1" id="KW-0472">Membrane</keyword>
<evidence type="ECO:0000313" key="2">
    <source>
        <dbReference type="EMBL" id="SDE87241.1"/>
    </source>
</evidence>
<dbReference type="EMBL" id="LT629690">
    <property type="protein sequence ID" value="SDE87241.1"/>
    <property type="molecule type" value="Genomic_DNA"/>
</dbReference>
<gene>
    <name evidence="2" type="ORF">SAMN05444167_0689</name>
</gene>
<dbReference type="OrthoDB" id="9946719at2"/>
<keyword evidence="1" id="KW-1133">Transmembrane helix</keyword>
<organism evidence="2 3">
    <name type="scientific">Terriglobus roseus</name>
    <dbReference type="NCBI Taxonomy" id="392734"/>
    <lineage>
        <taxon>Bacteria</taxon>
        <taxon>Pseudomonadati</taxon>
        <taxon>Acidobacteriota</taxon>
        <taxon>Terriglobia</taxon>
        <taxon>Terriglobales</taxon>
        <taxon>Acidobacteriaceae</taxon>
        <taxon>Terriglobus</taxon>
    </lineage>
</organism>
<protein>
    <submittedName>
        <fullName evidence="2">Uncharacterized protein</fullName>
    </submittedName>
</protein>
<feature type="transmembrane region" description="Helical" evidence="1">
    <location>
        <begin position="108"/>
        <end position="134"/>
    </location>
</feature>
<keyword evidence="1" id="KW-0812">Transmembrane</keyword>
<dbReference type="RefSeq" id="WP_083343919.1">
    <property type="nucleotide sequence ID" value="NZ_LT629690.1"/>
</dbReference>
<reference evidence="3" key="1">
    <citation type="submission" date="2016-10" db="EMBL/GenBank/DDBJ databases">
        <authorList>
            <person name="Varghese N."/>
            <person name="Submissions S."/>
        </authorList>
    </citation>
    <scope>NUCLEOTIDE SEQUENCE [LARGE SCALE GENOMIC DNA]</scope>
    <source>
        <strain evidence="3">GAS232</strain>
    </source>
</reference>
<dbReference type="AlphaFoldDB" id="A0A1G7GGL6"/>
<evidence type="ECO:0000313" key="3">
    <source>
        <dbReference type="Proteomes" id="UP000182427"/>
    </source>
</evidence>
<keyword evidence="3" id="KW-1185">Reference proteome</keyword>
<proteinExistence type="predicted"/>
<dbReference type="Proteomes" id="UP000182427">
    <property type="component" value="Chromosome I"/>
</dbReference>
<evidence type="ECO:0000256" key="1">
    <source>
        <dbReference type="SAM" id="Phobius"/>
    </source>
</evidence>
<name>A0A1G7GGL6_9BACT</name>
<accession>A0A1G7GGL6</accession>